<evidence type="ECO:0000256" key="1">
    <source>
        <dbReference type="ARBA" id="ARBA00004141"/>
    </source>
</evidence>
<evidence type="ECO:0000256" key="9">
    <source>
        <dbReference type="RuleBase" id="RU366042"/>
    </source>
</evidence>
<comment type="similarity">
    <text evidence="9">Belongs to the CorA metal ion transporter (MIT) (TC 1.A.35) family.</text>
</comment>
<dbReference type="GO" id="GO:0015095">
    <property type="term" value="F:magnesium ion transmembrane transporter activity"/>
    <property type="evidence" value="ECO:0007669"/>
    <property type="project" value="TreeGrafter"/>
</dbReference>
<keyword evidence="5" id="KW-0809">Transit peptide</keyword>
<dbReference type="PANTHER" id="PTHR13890:SF0">
    <property type="entry name" value="MAGNESIUM TRANSPORTER MRS2 HOMOLOG, MITOCHONDRIAL"/>
    <property type="match status" value="1"/>
</dbReference>
<evidence type="ECO:0000256" key="7">
    <source>
        <dbReference type="ARBA" id="ARBA00023065"/>
    </source>
</evidence>
<evidence type="ECO:0000313" key="11">
    <source>
        <dbReference type="Proteomes" id="UP000794436"/>
    </source>
</evidence>
<keyword evidence="9" id="KW-0999">Mitochondrion inner membrane</keyword>
<keyword evidence="4 9" id="KW-0460">Magnesium</keyword>
<feature type="transmembrane region" description="Helical" evidence="9">
    <location>
        <begin position="339"/>
        <end position="363"/>
    </location>
</feature>
<feature type="transmembrane region" description="Helical" evidence="9">
    <location>
        <begin position="375"/>
        <end position="400"/>
    </location>
</feature>
<dbReference type="Gene3D" id="2.40.128.330">
    <property type="match status" value="1"/>
</dbReference>
<keyword evidence="3 9" id="KW-0812">Transmembrane</keyword>
<evidence type="ECO:0000256" key="3">
    <source>
        <dbReference type="ARBA" id="ARBA00022692"/>
    </source>
</evidence>
<dbReference type="CDD" id="cd12823">
    <property type="entry name" value="Mrs2_Mfm1p-like"/>
    <property type="match status" value="1"/>
</dbReference>
<dbReference type="Pfam" id="PF22099">
    <property type="entry name" value="MRS2-like"/>
    <property type="match status" value="1"/>
</dbReference>
<sequence length="408" mass="45904">MFLPTKGPRSKLASDAVDLELLAPELLALRHPGHVVVPDASPKKHDIRVLRIDTNGRSTILELKRSELLRLTVEAAQLSDPHNEAANAEEMSGNTRAPMARRSKISLGSNYNTLQAVNMRDLRKLDPTFTSSCDPCVTVRKQAVLVNADPFRSIILRDACLVFLPEQAESFVPMLQEKLRELIAEKDESMAFEFRALEAILYALCKLLLMNCAKTFPQILSALERLAFIQISPAEMETLRQSKNTINEFHSQIESIRRVLTDLLDNETDLRMLYLTNLYEEPELLSHAILFDPEQAEVLVESYLQEIHTICTKIKLLQDRIHNTESHVMLKLDSARNHLLTVDVLFSLLTVSFTFGMFVTAAFGMNLHTGLEQSATAFLVVALGGFGVCVAIILIGLVYFRRKGMLTW</sequence>
<keyword evidence="9" id="KW-0496">Mitochondrion</keyword>
<evidence type="ECO:0000313" key="10">
    <source>
        <dbReference type="EMBL" id="TMW63225.1"/>
    </source>
</evidence>
<keyword evidence="2 9" id="KW-0813">Transport</keyword>
<organism evidence="10 11">
    <name type="scientific">Pythium oligandrum</name>
    <name type="common">Mycoparasitic fungus</name>
    <dbReference type="NCBI Taxonomy" id="41045"/>
    <lineage>
        <taxon>Eukaryota</taxon>
        <taxon>Sar</taxon>
        <taxon>Stramenopiles</taxon>
        <taxon>Oomycota</taxon>
        <taxon>Peronosporomycetes</taxon>
        <taxon>Pythiales</taxon>
        <taxon>Pythiaceae</taxon>
        <taxon>Pythium</taxon>
    </lineage>
</organism>
<dbReference type="OrthoDB" id="10251508at2759"/>
<dbReference type="Gene3D" id="1.20.58.340">
    <property type="entry name" value="Magnesium transport protein CorA, transmembrane region"/>
    <property type="match status" value="2"/>
</dbReference>
<dbReference type="AlphaFoldDB" id="A0A8K1FGW3"/>
<evidence type="ECO:0000256" key="4">
    <source>
        <dbReference type="ARBA" id="ARBA00022842"/>
    </source>
</evidence>
<dbReference type="EMBL" id="SPLM01000072">
    <property type="protein sequence ID" value="TMW63225.1"/>
    <property type="molecule type" value="Genomic_DNA"/>
</dbReference>
<keyword evidence="8 9" id="KW-0472">Membrane</keyword>
<comment type="subcellular location">
    <subcellularLocation>
        <location evidence="1">Membrane</location>
        <topology evidence="1">Multi-pass membrane protein</topology>
    </subcellularLocation>
    <subcellularLocation>
        <location evidence="9">Mitochondrion inner membrane</location>
        <topology evidence="9">Multi-pass membrane protein</topology>
    </subcellularLocation>
</comment>
<evidence type="ECO:0000256" key="8">
    <source>
        <dbReference type="ARBA" id="ARBA00023136"/>
    </source>
</evidence>
<dbReference type="Proteomes" id="UP000794436">
    <property type="component" value="Unassembled WGS sequence"/>
</dbReference>
<keyword evidence="11" id="KW-1185">Reference proteome</keyword>
<proteinExistence type="inferred from homology"/>
<name>A0A8K1FGW3_PYTOL</name>
<evidence type="ECO:0000256" key="6">
    <source>
        <dbReference type="ARBA" id="ARBA00022989"/>
    </source>
</evidence>
<keyword evidence="6 9" id="KW-1133">Transmembrane helix</keyword>
<protein>
    <recommendedName>
        <fullName evidence="9">Magnesium transporter</fullName>
    </recommendedName>
</protein>
<gene>
    <name evidence="10" type="ORF">Poli38472_002166</name>
</gene>
<dbReference type="PANTHER" id="PTHR13890">
    <property type="entry name" value="RNA SPLICING PROTEIN MRS2, MITOCHONDRIAL"/>
    <property type="match status" value="1"/>
</dbReference>
<comment type="caution">
    <text evidence="10">The sequence shown here is derived from an EMBL/GenBank/DDBJ whole genome shotgun (WGS) entry which is preliminary data.</text>
</comment>
<evidence type="ECO:0000256" key="5">
    <source>
        <dbReference type="ARBA" id="ARBA00022946"/>
    </source>
</evidence>
<dbReference type="InterPro" id="IPR039204">
    <property type="entry name" value="MRS2-like"/>
</dbReference>
<reference evidence="10" key="1">
    <citation type="submission" date="2019-03" db="EMBL/GenBank/DDBJ databases">
        <title>Long read genome sequence of the mycoparasitic Pythium oligandrum ATCC 38472 isolated from sugarbeet rhizosphere.</title>
        <authorList>
            <person name="Gaulin E."/>
        </authorList>
    </citation>
    <scope>NUCLEOTIDE SEQUENCE</scope>
    <source>
        <strain evidence="10">ATCC 38472_TT</strain>
    </source>
</reference>
<dbReference type="GO" id="GO:0005743">
    <property type="term" value="C:mitochondrial inner membrane"/>
    <property type="evidence" value="ECO:0007669"/>
    <property type="project" value="UniProtKB-SubCell"/>
</dbReference>
<evidence type="ECO:0000256" key="2">
    <source>
        <dbReference type="ARBA" id="ARBA00022448"/>
    </source>
</evidence>
<accession>A0A8K1FGW3</accession>
<keyword evidence="7 9" id="KW-0406">Ion transport</keyword>